<protein>
    <submittedName>
        <fullName evidence="2">Uncharacterized protein</fullName>
    </submittedName>
</protein>
<sequence>MRHPGKPGDIPRGRPLSPATPRLLDPAHASSPPSLPDRTKPTRGDVATPVRLGGGYGSLQGKPRRRSLQHAGAAHRDRDVSVAQCVTRSLPLSRVSICALRRRARASGAVTRTGLAVRASRVSARSLPITSRGVTSSELIHCVTETHVTSATKPSSPVSRTTRSIGRAPGDARA</sequence>
<evidence type="ECO:0000256" key="1">
    <source>
        <dbReference type="SAM" id="MobiDB-lite"/>
    </source>
</evidence>
<keyword evidence="3" id="KW-1185">Reference proteome</keyword>
<gene>
    <name evidence="2" type="ORF">STRIP9103_02905</name>
</gene>
<feature type="region of interest" description="Disordered" evidence="1">
    <location>
        <begin position="148"/>
        <end position="174"/>
    </location>
</feature>
<dbReference type="AlphaFoldDB" id="L1KYX5"/>
<comment type="caution">
    <text evidence="2">The sequence shown here is derived from an EMBL/GenBank/DDBJ whole genome shotgun (WGS) entry which is preliminary data.</text>
</comment>
<evidence type="ECO:0000313" key="3">
    <source>
        <dbReference type="Proteomes" id="UP000010411"/>
    </source>
</evidence>
<evidence type="ECO:0000313" key="2">
    <source>
        <dbReference type="EMBL" id="EKX65749.1"/>
    </source>
</evidence>
<dbReference type="PATRIC" id="fig|698759.3.peg.3641"/>
<feature type="region of interest" description="Disordered" evidence="1">
    <location>
        <begin position="1"/>
        <end position="77"/>
    </location>
</feature>
<dbReference type="Proteomes" id="UP000010411">
    <property type="component" value="Unassembled WGS sequence"/>
</dbReference>
<reference evidence="2 3" key="1">
    <citation type="submission" date="2012-11" db="EMBL/GenBank/DDBJ databases">
        <authorList>
            <person name="Huguet-Tapia J.C."/>
            <person name="Durkin A.S."/>
            <person name="Pettis G.S."/>
            <person name="Badger J.H."/>
        </authorList>
    </citation>
    <scope>NUCLEOTIDE SEQUENCE [LARGE SCALE GENOMIC DNA]</scope>
    <source>
        <strain evidence="2 3">91-03</strain>
    </source>
</reference>
<dbReference type="EMBL" id="AEJC01000271">
    <property type="protein sequence ID" value="EKX65749.1"/>
    <property type="molecule type" value="Genomic_DNA"/>
</dbReference>
<feature type="compositionally biased region" description="Polar residues" evidence="1">
    <location>
        <begin position="148"/>
        <end position="164"/>
    </location>
</feature>
<proteinExistence type="predicted"/>
<name>L1KYX5_9ACTN</name>
<organism evidence="2 3">
    <name type="scientific">Streptomyces ipomoeae 91-03</name>
    <dbReference type="NCBI Taxonomy" id="698759"/>
    <lineage>
        <taxon>Bacteria</taxon>
        <taxon>Bacillati</taxon>
        <taxon>Actinomycetota</taxon>
        <taxon>Actinomycetes</taxon>
        <taxon>Kitasatosporales</taxon>
        <taxon>Streptomycetaceae</taxon>
        <taxon>Streptomyces</taxon>
    </lineage>
</organism>
<accession>L1KYX5</accession>